<evidence type="ECO:0000256" key="4">
    <source>
        <dbReference type="ARBA" id="ARBA00022917"/>
    </source>
</evidence>
<dbReference type="HAMAP" id="MF_00182">
    <property type="entry name" value="Formyl_trans"/>
    <property type="match status" value="1"/>
</dbReference>
<evidence type="ECO:0000259" key="6">
    <source>
        <dbReference type="Pfam" id="PF00551"/>
    </source>
</evidence>
<accession>A0ABR7CX88</accession>
<gene>
    <name evidence="5" type="primary">fmt</name>
    <name evidence="8" type="ORF">H8S64_04045</name>
</gene>
<feature type="binding site" evidence="5">
    <location>
        <begin position="111"/>
        <end position="114"/>
    </location>
    <ligand>
        <name>(6S)-5,6,7,8-tetrahydrofolate</name>
        <dbReference type="ChEBI" id="CHEBI:57453"/>
    </ligand>
</feature>
<dbReference type="CDD" id="cd08704">
    <property type="entry name" value="Met_tRNA_FMT_C"/>
    <property type="match status" value="1"/>
</dbReference>
<protein>
    <recommendedName>
        <fullName evidence="2 5">Methionyl-tRNA formyltransferase</fullName>
        <ecNumber evidence="2 5">2.1.2.9</ecNumber>
    </recommendedName>
</protein>
<dbReference type="RefSeq" id="WP_099292061.1">
    <property type="nucleotide sequence ID" value="NZ_JACOOH010000002.1"/>
</dbReference>
<evidence type="ECO:0000256" key="3">
    <source>
        <dbReference type="ARBA" id="ARBA00022679"/>
    </source>
</evidence>
<comment type="similarity">
    <text evidence="1 5">Belongs to the Fmt family.</text>
</comment>
<dbReference type="Gene3D" id="3.40.50.12230">
    <property type="match status" value="1"/>
</dbReference>
<keyword evidence="4 5" id="KW-0648">Protein biosynthesis</keyword>
<keyword evidence="3 5" id="KW-0808">Transferase</keyword>
<dbReference type="SUPFAM" id="SSF53328">
    <property type="entry name" value="Formyltransferase"/>
    <property type="match status" value="1"/>
</dbReference>
<dbReference type="InterPro" id="IPR036477">
    <property type="entry name" value="Formyl_transf_N_sf"/>
</dbReference>
<comment type="function">
    <text evidence="5">Attaches a formyl group to the free amino group of methionyl-tRNA(fMet). The formyl group appears to play a dual role in the initiator identity of N-formylmethionyl-tRNA by promoting its recognition by IF2 and preventing the misappropriation of this tRNA by the elongation apparatus.</text>
</comment>
<feature type="domain" description="Formyl transferase N-terminal" evidence="6">
    <location>
        <begin position="5"/>
        <end position="181"/>
    </location>
</feature>
<dbReference type="InterPro" id="IPR011034">
    <property type="entry name" value="Formyl_transferase-like_C_sf"/>
</dbReference>
<dbReference type="SUPFAM" id="SSF50486">
    <property type="entry name" value="FMT C-terminal domain-like"/>
    <property type="match status" value="1"/>
</dbReference>
<dbReference type="InterPro" id="IPR005794">
    <property type="entry name" value="Fmt"/>
</dbReference>
<organism evidence="8 9">
    <name type="scientific">Butyricimonas hominis</name>
    <dbReference type="NCBI Taxonomy" id="2763032"/>
    <lineage>
        <taxon>Bacteria</taxon>
        <taxon>Pseudomonadati</taxon>
        <taxon>Bacteroidota</taxon>
        <taxon>Bacteroidia</taxon>
        <taxon>Bacteroidales</taxon>
        <taxon>Odoribacteraceae</taxon>
        <taxon>Butyricimonas</taxon>
    </lineage>
</organism>
<evidence type="ECO:0000313" key="9">
    <source>
        <dbReference type="Proteomes" id="UP000646484"/>
    </source>
</evidence>
<dbReference type="Proteomes" id="UP000646484">
    <property type="component" value="Unassembled WGS sequence"/>
</dbReference>
<name>A0ABR7CX88_9BACT</name>
<reference evidence="8 9" key="1">
    <citation type="submission" date="2020-08" db="EMBL/GenBank/DDBJ databases">
        <title>Genome public.</title>
        <authorList>
            <person name="Liu C."/>
            <person name="Sun Q."/>
        </authorList>
    </citation>
    <scope>NUCLEOTIDE SEQUENCE [LARGE SCALE GENOMIC DNA]</scope>
    <source>
        <strain evidence="8 9">NSJ-56</strain>
    </source>
</reference>
<dbReference type="NCBIfam" id="TIGR00460">
    <property type="entry name" value="fmt"/>
    <property type="match status" value="1"/>
</dbReference>
<dbReference type="InterPro" id="IPR002376">
    <property type="entry name" value="Formyl_transf_N"/>
</dbReference>
<keyword evidence="9" id="KW-1185">Reference proteome</keyword>
<evidence type="ECO:0000256" key="2">
    <source>
        <dbReference type="ARBA" id="ARBA00012261"/>
    </source>
</evidence>
<dbReference type="Pfam" id="PF02911">
    <property type="entry name" value="Formyl_trans_C"/>
    <property type="match status" value="1"/>
</dbReference>
<dbReference type="Pfam" id="PF00551">
    <property type="entry name" value="Formyl_trans_N"/>
    <property type="match status" value="1"/>
</dbReference>
<evidence type="ECO:0000256" key="1">
    <source>
        <dbReference type="ARBA" id="ARBA00010699"/>
    </source>
</evidence>
<dbReference type="InterPro" id="IPR005793">
    <property type="entry name" value="Formyl_trans_C"/>
</dbReference>
<dbReference type="PANTHER" id="PTHR11138">
    <property type="entry name" value="METHIONYL-TRNA FORMYLTRANSFERASE"/>
    <property type="match status" value="1"/>
</dbReference>
<dbReference type="CDD" id="cd08646">
    <property type="entry name" value="FMT_core_Met-tRNA-FMT_N"/>
    <property type="match status" value="1"/>
</dbReference>
<sequence length="318" mass="35769">MRKLRIVYMGTPDFAVYPLQKLLEAGQNIVAVVTNPDKPAGRGQKLQESAVKKFAVERGLPVLQPERFRDERFLAELKAFEADLQLVVAFKMLPEVVWNMPPLGTVNLHASLLPDYRGAAPINWAVINGEKYSGVTTFLLKHEIDTGNLIFQQRVDISDTMTAGELHDQLMTVGADLLVKTVEAMAEGEYPLQDQIGLLSGREPKHAPKIFKEDMKIDWQRELDTIYNHIRGLSPFPTAWTELKHKTTGECISLKIFVAERIPEKHGKEVVLVSDGKKSLDILVNGGIIRVKELQLSGKKRMGTEEFLRGFHIGEYTL</sequence>
<evidence type="ECO:0000259" key="7">
    <source>
        <dbReference type="Pfam" id="PF02911"/>
    </source>
</evidence>
<feature type="domain" description="Formyl transferase C-terminal" evidence="7">
    <location>
        <begin position="209"/>
        <end position="311"/>
    </location>
</feature>
<dbReference type="EMBL" id="JACOOH010000002">
    <property type="protein sequence ID" value="MBC5620264.1"/>
    <property type="molecule type" value="Genomic_DNA"/>
</dbReference>
<dbReference type="PANTHER" id="PTHR11138:SF5">
    <property type="entry name" value="METHIONYL-TRNA FORMYLTRANSFERASE, MITOCHONDRIAL"/>
    <property type="match status" value="1"/>
</dbReference>
<evidence type="ECO:0000256" key="5">
    <source>
        <dbReference type="HAMAP-Rule" id="MF_00182"/>
    </source>
</evidence>
<dbReference type="GO" id="GO:0004479">
    <property type="term" value="F:methionyl-tRNA formyltransferase activity"/>
    <property type="evidence" value="ECO:0007669"/>
    <property type="project" value="UniProtKB-EC"/>
</dbReference>
<dbReference type="EC" id="2.1.2.9" evidence="2 5"/>
<comment type="caution">
    <text evidence="8">The sequence shown here is derived from an EMBL/GenBank/DDBJ whole genome shotgun (WGS) entry which is preliminary data.</text>
</comment>
<comment type="catalytic activity">
    <reaction evidence="5">
        <text>L-methionyl-tRNA(fMet) + (6R)-10-formyltetrahydrofolate = N-formyl-L-methionyl-tRNA(fMet) + (6S)-5,6,7,8-tetrahydrofolate + H(+)</text>
        <dbReference type="Rhea" id="RHEA:24380"/>
        <dbReference type="Rhea" id="RHEA-COMP:9952"/>
        <dbReference type="Rhea" id="RHEA-COMP:9953"/>
        <dbReference type="ChEBI" id="CHEBI:15378"/>
        <dbReference type="ChEBI" id="CHEBI:57453"/>
        <dbReference type="ChEBI" id="CHEBI:78530"/>
        <dbReference type="ChEBI" id="CHEBI:78844"/>
        <dbReference type="ChEBI" id="CHEBI:195366"/>
        <dbReference type="EC" id="2.1.2.9"/>
    </reaction>
</comment>
<proteinExistence type="inferred from homology"/>
<dbReference type="InterPro" id="IPR041711">
    <property type="entry name" value="Met-tRNA-FMT_N"/>
</dbReference>
<evidence type="ECO:0000313" key="8">
    <source>
        <dbReference type="EMBL" id="MBC5620264.1"/>
    </source>
</evidence>
<dbReference type="InterPro" id="IPR044135">
    <property type="entry name" value="Met-tRNA-FMT_C"/>
</dbReference>